<dbReference type="EMBL" id="CP092471">
    <property type="protein sequence ID" value="UVI38997.1"/>
    <property type="molecule type" value="Genomic_DNA"/>
</dbReference>
<protein>
    <recommendedName>
        <fullName evidence="4">Lysozyme inhibitor</fullName>
    </recommendedName>
</protein>
<feature type="chain" id="PRO_5046919123" description="Lysozyme inhibitor" evidence="1">
    <location>
        <begin position="25"/>
        <end position="118"/>
    </location>
</feature>
<keyword evidence="1" id="KW-0732">Signal</keyword>
<reference evidence="2" key="1">
    <citation type="submission" date="2022-02" db="EMBL/GenBank/DDBJ databases">
        <title>Qipengyuania spongiae sp. nov., isolated from marine sponge.</title>
        <authorList>
            <person name="Li Z."/>
            <person name="Zhang M."/>
        </authorList>
    </citation>
    <scope>NUCLEOTIDE SEQUENCE</scope>
    <source>
        <strain evidence="2">PHS-Z21</strain>
    </source>
</reference>
<evidence type="ECO:0000256" key="1">
    <source>
        <dbReference type="SAM" id="SignalP"/>
    </source>
</evidence>
<organism evidence="2 3">
    <name type="scientific">Qipengyuania spongiae</name>
    <dbReference type="NCBI Taxonomy" id="2909673"/>
    <lineage>
        <taxon>Bacteria</taxon>
        <taxon>Pseudomonadati</taxon>
        <taxon>Pseudomonadota</taxon>
        <taxon>Alphaproteobacteria</taxon>
        <taxon>Sphingomonadales</taxon>
        <taxon>Erythrobacteraceae</taxon>
        <taxon>Qipengyuania</taxon>
    </lineage>
</organism>
<gene>
    <name evidence="2" type="ORF">L1F33_12265</name>
</gene>
<dbReference type="Proteomes" id="UP001065265">
    <property type="component" value="Chromosome"/>
</dbReference>
<evidence type="ECO:0008006" key="4">
    <source>
        <dbReference type="Google" id="ProtNLM"/>
    </source>
</evidence>
<name>A0ABY5SWS1_9SPHN</name>
<dbReference type="RefSeq" id="WP_265558179.1">
    <property type="nucleotide sequence ID" value="NZ_CP092471.1"/>
</dbReference>
<feature type="signal peptide" evidence="1">
    <location>
        <begin position="1"/>
        <end position="24"/>
    </location>
</feature>
<accession>A0ABY5SWS1</accession>
<evidence type="ECO:0000313" key="3">
    <source>
        <dbReference type="Proteomes" id="UP001065265"/>
    </source>
</evidence>
<keyword evidence="3" id="KW-1185">Reference proteome</keyword>
<dbReference type="PROSITE" id="PS51257">
    <property type="entry name" value="PROKAR_LIPOPROTEIN"/>
    <property type="match status" value="1"/>
</dbReference>
<evidence type="ECO:0000313" key="2">
    <source>
        <dbReference type="EMBL" id="UVI38997.1"/>
    </source>
</evidence>
<proteinExistence type="predicted"/>
<sequence length="118" mass="12187">MRTLSLPLALAALAGCSQSPDAKAAPAGQKIDCALDGTQAFETSCTVEKVGNGGEFIIHHPDGGFRRFITSPDGAFEVTDGADELIASEDAGGERITFAVGRDRYAVPSSGSQEKGND</sequence>